<sequence length="57" mass="6789">SHKPIIEISSFPDAERQNKIREKRVKGKKEYSKCCLFSLPHVVQERNPNYQPNFVHH</sequence>
<accession>A0A0B6Y8N6</accession>
<dbReference type="AlphaFoldDB" id="A0A0B6Y8N6"/>
<evidence type="ECO:0000313" key="1">
    <source>
        <dbReference type="EMBL" id="CEK52468.1"/>
    </source>
</evidence>
<proteinExistence type="predicted"/>
<feature type="non-terminal residue" evidence="1">
    <location>
        <position position="1"/>
    </location>
</feature>
<organism evidence="1">
    <name type="scientific">Arion vulgaris</name>
    <dbReference type="NCBI Taxonomy" id="1028688"/>
    <lineage>
        <taxon>Eukaryota</taxon>
        <taxon>Metazoa</taxon>
        <taxon>Spiralia</taxon>
        <taxon>Lophotrochozoa</taxon>
        <taxon>Mollusca</taxon>
        <taxon>Gastropoda</taxon>
        <taxon>Heterobranchia</taxon>
        <taxon>Euthyneura</taxon>
        <taxon>Panpulmonata</taxon>
        <taxon>Eupulmonata</taxon>
        <taxon>Stylommatophora</taxon>
        <taxon>Helicina</taxon>
        <taxon>Arionoidea</taxon>
        <taxon>Arionidae</taxon>
        <taxon>Arion</taxon>
    </lineage>
</organism>
<protein>
    <submittedName>
        <fullName evidence="1">Uncharacterized protein</fullName>
    </submittedName>
</protein>
<gene>
    <name evidence="1" type="primary">ORF16927</name>
</gene>
<reference evidence="1" key="1">
    <citation type="submission" date="2014-12" db="EMBL/GenBank/DDBJ databases">
        <title>Insight into the proteome of Arion vulgaris.</title>
        <authorList>
            <person name="Aradska J."/>
            <person name="Bulat T."/>
            <person name="Smidak R."/>
            <person name="Sarate P."/>
            <person name="Gangsoo J."/>
            <person name="Sialana F."/>
            <person name="Bilban M."/>
            <person name="Lubec G."/>
        </authorList>
    </citation>
    <scope>NUCLEOTIDE SEQUENCE</scope>
    <source>
        <tissue evidence="1">Skin</tissue>
    </source>
</reference>
<name>A0A0B6Y8N6_9EUPU</name>
<dbReference type="EMBL" id="HACG01005603">
    <property type="protein sequence ID" value="CEK52468.1"/>
    <property type="molecule type" value="Transcribed_RNA"/>
</dbReference>